<evidence type="ECO:0000313" key="3">
    <source>
        <dbReference type="Proteomes" id="UP000016929"/>
    </source>
</evidence>
<dbReference type="InterPro" id="IPR027417">
    <property type="entry name" value="P-loop_NTPase"/>
</dbReference>
<reference evidence="3" key="1">
    <citation type="submission" date="2012-09" db="EMBL/GenBank/DDBJ databases">
        <title>Genome sequencing and comparative transcriptomics of race 1 and race 4 of banana pathogen: Fusarium oxysporum f. sp. cubense.</title>
        <authorList>
            <person name="Fang X."/>
            <person name="Huang J."/>
        </authorList>
    </citation>
    <scope>NUCLEOTIDE SEQUENCE [LARGE SCALE GENOMIC DNA]</scope>
    <source>
        <strain evidence="3">race 4</strain>
    </source>
</reference>
<keyword evidence="1" id="KW-0472">Membrane</keyword>
<reference evidence="3" key="2">
    <citation type="journal article" date="2014" name="PLoS ONE">
        <title>Genome and Transcriptome Analysis of the Fungal Pathogen Fusarium oxysporum f. sp. cubense Causing Banana Vascular Wilt Disease.</title>
        <authorList>
            <person name="Guo L."/>
            <person name="Han L."/>
            <person name="Yang L."/>
            <person name="Zeng H."/>
            <person name="Fan D."/>
            <person name="Zhu Y."/>
            <person name="Feng Y."/>
            <person name="Wang G."/>
            <person name="Peng C."/>
            <person name="Jiang X."/>
            <person name="Zhou D."/>
            <person name="Ni P."/>
            <person name="Liang C."/>
            <person name="Liu L."/>
            <person name="Wang J."/>
            <person name="Mao C."/>
            <person name="Fang X."/>
            <person name="Peng M."/>
            <person name="Huang J."/>
        </authorList>
    </citation>
    <scope>NUCLEOTIDE SEQUENCE [LARGE SCALE GENOMIC DNA]</scope>
    <source>
        <strain evidence="3">race 4</strain>
    </source>
</reference>
<dbReference type="EMBL" id="KB726988">
    <property type="protein sequence ID" value="EMT66479.1"/>
    <property type="molecule type" value="Genomic_DNA"/>
</dbReference>
<dbReference type="Pfam" id="PF17784">
    <property type="entry name" value="Sulfotransfer_4"/>
    <property type="match status" value="1"/>
</dbReference>
<evidence type="ECO:0000256" key="1">
    <source>
        <dbReference type="SAM" id="Phobius"/>
    </source>
</evidence>
<dbReference type="Proteomes" id="UP000016929">
    <property type="component" value="Unassembled WGS sequence"/>
</dbReference>
<dbReference type="Gene3D" id="3.40.50.300">
    <property type="entry name" value="P-loop containing nucleotide triphosphate hydrolases"/>
    <property type="match status" value="1"/>
</dbReference>
<organism evidence="2 3">
    <name type="scientific">Fusarium oxysporum f. sp. cubense (strain race 4)</name>
    <name type="common">Panama disease fungus</name>
    <dbReference type="NCBI Taxonomy" id="2502994"/>
    <lineage>
        <taxon>Eukaryota</taxon>
        <taxon>Fungi</taxon>
        <taxon>Dikarya</taxon>
        <taxon>Ascomycota</taxon>
        <taxon>Pezizomycotina</taxon>
        <taxon>Sordariomycetes</taxon>
        <taxon>Hypocreomycetidae</taxon>
        <taxon>Hypocreales</taxon>
        <taxon>Nectriaceae</taxon>
        <taxon>Fusarium</taxon>
        <taxon>Fusarium oxysporum species complex</taxon>
    </lineage>
</organism>
<keyword evidence="1" id="KW-0812">Transmembrane</keyword>
<accession>N1RL60</accession>
<dbReference type="InterPro" id="IPR040632">
    <property type="entry name" value="Sulfotransfer_4"/>
</dbReference>
<protein>
    <submittedName>
        <fullName evidence="2">Uncharacterized protein</fullName>
    </submittedName>
</protein>
<feature type="transmembrane region" description="Helical" evidence="1">
    <location>
        <begin position="149"/>
        <end position="170"/>
    </location>
</feature>
<gene>
    <name evidence="2" type="ORF">FOC4_g10006884</name>
</gene>
<dbReference type="HOGENOM" id="CLU_1562915_0_0_1"/>
<evidence type="ECO:0000313" key="2">
    <source>
        <dbReference type="EMBL" id="EMT66479.1"/>
    </source>
</evidence>
<dbReference type="AlphaFoldDB" id="N1RL60"/>
<keyword evidence="3" id="KW-1185">Reference proteome</keyword>
<keyword evidence="1" id="KW-1133">Transmembrane helix</keyword>
<proteinExistence type="predicted"/>
<name>N1RL60_FUSC4</name>
<sequence>MDLYPDAKLILNIRPPSIPGETEGISWARSCKNTISFFTSPWVFSMCWPLPEYRFWWTRYRLQKDVWRRKGLLSNKHWMTAGFYDKYVAWVKIQARKRNRSLLTWHPGMGWSPLCEFLEKEAPPTGTPLPFLNECNTSKVDQNAYLKRGIMIQSMIILIFSTTLGILLFLA</sequence>